<proteinExistence type="predicted"/>
<gene>
    <name evidence="1" type="ORF">APR41_02290</name>
</gene>
<comment type="caution">
    <text evidence="1">The sequence shown here is derived from an EMBL/GenBank/DDBJ whole genome shotgun (WGS) entry which is preliminary data.</text>
</comment>
<dbReference type="AlphaFoldDB" id="A0A2N0U4M3"/>
<dbReference type="STRING" id="447422.SAMN05660903_00101"/>
<dbReference type="Proteomes" id="UP000232673">
    <property type="component" value="Unassembled WGS sequence"/>
</dbReference>
<evidence type="ECO:0000313" key="2">
    <source>
        <dbReference type="Proteomes" id="UP000232673"/>
    </source>
</evidence>
<dbReference type="InterPro" id="IPR045534">
    <property type="entry name" value="DUF6428"/>
</dbReference>
<dbReference type="RefSeq" id="WP_079711269.1">
    <property type="nucleotide sequence ID" value="NZ_FUZC01000001.1"/>
</dbReference>
<name>A0A2N0U4M3_9FLAO</name>
<dbReference type="OrthoDB" id="66316at2"/>
<evidence type="ECO:0000313" key="1">
    <source>
        <dbReference type="EMBL" id="PKD21828.1"/>
    </source>
</evidence>
<organism evidence="1 2">
    <name type="scientific">Salegentibacter salinarum</name>
    <dbReference type="NCBI Taxonomy" id="447422"/>
    <lineage>
        <taxon>Bacteria</taxon>
        <taxon>Pseudomonadati</taxon>
        <taxon>Bacteroidota</taxon>
        <taxon>Flavobacteriia</taxon>
        <taxon>Flavobacteriales</taxon>
        <taxon>Flavobacteriaceae</taxon>
        <taxon>Salegentibacter</taxon>
    </lineage>
</organism>
<reference evidence="1 2" key="1">
    <citation type="submission" date="2015-10" db="EMBL/GenBank/DDBJ databases">
        <title>Draft genome sequence of Salegentibacter salinarum KCTC 12975.</title>
        <authorList>
            <person name="Lin W."/>
            <person name="Zheng Q."/>
        </authorList>
    </citation>
    <scope>NUCLEOTIDE SEQUENCE [LARGE SCALE GENOMIC DNA]</scope>
    <source>
        <strain evidence="1 2">KCTC 12975</strain>
    </source>
</reference>
<dbReference type="Pfam" id="PF20001">
    <property type="entry name" value="DUF6428"/>
    <property type="match status" value="1"/>
</dbReference>
<sequence>MKTSELFDLLKQHQEKPLLFEYAPNLLIGANYHITEVKHLKIDSVDCGAGTDAWSETIIQLWESPEEIGKTEFMQVSKALSILDKVGHMKAYDLEAEVKFEYSNANFHTAHLFVTGFSIKNGNLLIQLDVNPTDCKAKETCGVAEPSMASSSECAPGGGCC</sequence>
<keyword evidence="2" id="KW-1185">Reference proteome</keyword>
<dbReference type="EMBL" id="LKTS01000001">
    <property type="protein sequence ID" value="PKD21828.1"/>
    <property type="molecule type" value="Genomic_DNA"/>
</dbReference>
<accession>A0A2N0U4M3</accession>
<protein>
    <submittedName>
        <fullName evidence="1">Uncharacterized protein</fullName>
    </submittedName>
</protein>